<evidence type="ECO:0000313" key="7">
    <source>
        <dbReference type="Proteomes" id="UP000264779"/>
    </source>
</evidence>
<dbReference type="Proteomes" id="UP000056090">
    <property type="component" value="Chromosome"/>
</dbReference>
<reference evidence="2 5" key="1">
    <citation type="submission" date="2014-06" db="EMBL/GenBank/DDBJ databases">
        <title>Genomes of Alteromonas australica, a world apart.</title>
        <authorList>
            <person name="Gonzaga A."/>
            <person name="Lopez-Perez M."/>
            <person name="Rodriguez-Valera F."/>
        </authorList>
    </citation>
    <scope>NUCLEOTIDE SEQUENCE [LARGE SCALE GENOMIC DNA]</scope>
    <source>
        <strain evidence="2 5">H 17</strain>
    </source>
</reference>
<dbReference type="KEGG" id="aal:EP13_01835"/>
<evidence type="ECO:0000256" key="1">
    <source>
        <dbReference type="SAM" id="Phobius"/>
    </source>
</evidence>
<dbReference type="InterPro" id="IPR021813">
    <property type="entry name" value="DUF3392"/>
</dbReference>
<dbReference type="PATRIC" id="fig|589873.4.peg.390"/>
<dbReference type="Proteomes" id="UP000263517">
    <property type="component" value="Unassembled WGS sequence"/>
</dbReference>
<dbReference type="KEGG" id="aaus:EP12_01810"/>
<dbReference type="GeneID" id="78253685"/>
<keyword evidence="1" id="KW-0812">Transmembrane</keyword>
<dbReference type="AlphaFoldDB" id="A0A075P2G1"/>
<gene>
    <name evidence="3" type="ORF">DCW74_07490</name>
    <name evidence="4" type="ORF">DEB45_12625</name>
    <name evidence="2" type="ORF">EP13_01835</name>
</gene>
<proteinExistence type="predicted"/>
<dbReference type="OrthoDB" id="6196761at2"/>
<sequence length="107" mass="12117">MTELFSAVSRALSPYYTEMSIMLMATILVVYGDIINGHVKRLLAPYHFVIRVSLFVVLCAFGYGALTLYGAPFLNHVIAYLPWQYQGVGFVASFLLLGFLAERRRYI</sequence>
<feature type="transmembrane region" description="Helical" evidence="1">
    <location>
        <begin position="83"/>
        <end position="101"/>
    </location>
</feature>
<keyword evidence="1" id="KW-1133">Transmembrane helix</keyword>
<dbReference type="RefSeq" id="WP_044055709.1">
    <property type="nucleotide sequence ID" value="NZ_CAJXAX010000031.1"/>
</dbReference>
<evidence type="ECO:0000313" key="3">
    <source>
        <dbReference type="EMBL" id="HAW75561.1"/>
    </source>
</evidence>
<dbReference type="eggNOG" id="ENOG5032Z0A">
    <property type="taxonomic scope" value="Bacteria"/>
</dbReference>
<dbReference type="Pfam" id="PF11872">
    <property type="entry name" value="DUF3392"/>
    <property type="match status" value="1"/>
</dbReference>
<evidence type="ECO:0000313" key="4">
    <source>
        <dbReference type="EMBL" id="HBU52096.1"/>
    </source>
</evidence>
<feature type="transmembrane region" description="Helical" evidence="1">
    <location>
        <begin position="15"/>
        <end position="36"/>
    </location>
</feature>
<keyword evidence="1" id="KW-0472">Membrane</keyword>
<reference evidence="6 7" key="2">
    <citation type="journal article" date="2018" name="Nat. Biotechnol.">
        <title>A standardized bacterial taxonomy based on genome phylogeny substantially revises the tree of life.</title>
        <authorList>
            <person name="Parks D.H."/>
            <person name="Chuvochina M."/>
            <person name="Waite D.W."/>
            <person name="Rinke C."/>
            <person name="Skarshewski A."/>
            <person name="Chaumeil P.A."/>
            <person name="Hugenholtz P."/>
        </authorList>
    </citation>
    <scope>NUCLEOTIDE SEQUENCE [LARGE SCALE GENOMIC DNA]</scope>
    <source>
        <strain evidence="4">UBA11621</strain>
        <strain evidence="3">UBA11978</strain>
    </source>
</reference>
<dbReference type="Proteomes" id="UP000264779">
    <property type="component" value="Unassembled WGS sequence"/>
</dbReference>
<name>A0A075P2G1_9ALTE</name>
<feature type="transmembrane region" description="Helical" evidence="1">
    <location>
        <begin position="48"/>
        <end position="71"/>
    </location>
</feature>
<evidence type="ECO:0000313" key="6">
    <source>
        <dbReference type="Proteomes" id="UP000263517"/>
    </source>
</evidence>
<protein>
    <submittedName>
        <fullName evidence="3">DUF3392 domain-containing protein</fullName>
    </submittedName>
</protein>
<keyword evidence="5" id="KW-1185">Reference proteome</keyword>
<dbReference type="EMBL" id="CP008849">
    <property type="protein sequence ID" value="AIF97537.1"/>
    <property type="molecule type" value="Genomic_DNA"/>
</dbReference>
<dbReference type="EMBL" id="DNAN01000259">
    <property type="protein sequence ID" value="HAW75561.1"/>
    <property type="molecule type" value="Genomic_DNA"/>
</dbReference>
<organism evidence="2 5">
    <name type="scientific">Alteromonas australica</name>
    <dbReference type="NCBI Taxonomy" id="589873"/>
    <lineage>
        <taxon>Bacteria</taxon>
        <taxon>Pseudomonadati</taxon>
        <taxon>Pseudomonadota</taxon>
        <taxon>Gammaproteobacteria</taxon>
        <taxon>Alteromonadales</taxon>
        <taxon>Alteromonadaceae</taxon>
        <taxon>Alteromonas/Salinimonas group</taxon>
        <taxon>Alteromonas</taxon>
    </lineage>
</organism>
<dbReference type="EMBL" id="DONK01000193">
    <property type="protein sequence ID" value="HBU52096.1"/>
    <property type="molecule type" value="Genomic_DNA"/>
</dbReference>
<evidence type="ECO:0000313" key="5">
    <source>
        <dbReference type="Proteomes" id="UP000056090"/>
    </source>
</evidence>
<dbReference type="STRING" id="589873.EP12_01810"/>
<evidence type="ECO:0000313" key="2">
    <source>
        <dbReference type="EMBL" id="AIF97537.1"/>
    </source>
</evidence>
<accession>A0A075P2G1</accession>